<dbReference type="EMBL" id="OA884123">
    <property type="protein sequence ID" value="CAD7280330.1"/>
    <property type="molecule type" value="Genomic_DNA"/>
</dbReference>
<organism evidence="1">
    <name type="scientific">Notodromas monacha</name>
    <dbReference type="NCBI Taxonomy" id="399045"/>
    <lineage>
        <taxon>Eukaryota</taxon>
        <taxon>Metazoa</taxon>
        <taxon>Ecdysozoa</taxon>
        <taxon>Arthropoda</taxon>
        <taxon>Crustacea</taxon>
        <taxon>Oligostraca</taxon>
        <taxon>Ostracoda</taxon>
        <taxon>Podocopa</taxon>
        <taxon>Podocopida</taxon>
        <taxon>Cypridocopina</taxon>
        <taxon>Cypridoidea</taxon>
        <taxon>Cyprididae</taxon>
        <taxon>Notodromas</taxon>
    </lineage>
</organism>
<proteinExistence type="predicted"/>
<gene>
    <name evidence="1" type="ORF">NMOB1V02_LOCUS7990</name>
</gene>
<name>A0A7R9BSC4_9CRUS</name>
<reference evidence="1" key="1">
    <citation type="submission" date="2020-11" db="EMBL/GenBank/DDBJ databases">
        <authorList>
            <person name="Tran Van P."/>
        </authorList>
    </citation>
    <scope>NUCLEOTIDE SEQUENCE</scope>
</reference>
<protein>
    <submittedName>
        <fullName evidence="1">Uncharacterized protein</fullName>
    </submittedName>
</protein>
<accession>A0A7R9BSC4</accession>
<keyword evidence="2" id="KW-1185">Reference proteome</keyword>
<sequence>MDLSPENRFRKFMDLKMPAAIKATLDPILSFYVHLKLDQISALANRQIIRSSFKKYVIRKTLFLGEMNSKKKLWKPEQYENACNRCPAYVAFGYASKIADGPEAGYRKDK</sequence>
<dbReference type="EMBL" id="CAJPEX010002086">
    <property type="protein sequence ID" value="CAG0920482.1"/>
    <property type="molecule type" value="Genomic_DNA"/>
</dbReference>
<evidence type="ECO:0000313" key="1">
    <source>
        <dbReference type="EMBL" id="CAD7280330.1"/>
    </source>
</evidence>
<dbReference type="AlphaFoldDB" id="A0A7R9BSC4"/>
<dbReference type="Proteomes" id="UP000678499">
    <property type="component" value="Unassembled WGS sequence"/>
</dbReference>
<evidence type="ECO:0000313" key="2">
    <source>
        <dbReference type="Proteomes" id="UP000678499"/>
    </source>
</evidence>